<reference evidence="1" key="1">
    <citation type="submission" date="2014-03" db="EMBL/GenBank/DDBJ databases">
        <authorList>
            <person name="Casaregola S."/>
        </authorList>
    </citation>
    <scope>NUCLEOTIDE SEQUENCE [LARGE SCALE GENOMIC DNA]</scope>
    <source>
        <strain evidence="1">CLIB 918</strain>
    </source>
</reference>
<protein>
    <submittedName>
        <fullName evidence="1">Uncharacterized protein</fullName>
    </submittedName>
</protein>
<dbReference type="EMBL" id="CCBN010000002">
    <property type="protein sequence ID" value="CDO51862.1"/>
    <property type="molecule type" value="Genomic_DNA"/>
</dbReference>
<proteinExistence type="predicted"/>
<keyword evidence="2" id="KW-1185">Reference proteome</keyword>
<sequence>MSQAPGAALHNYSSANYPLRRIRLIGNCASPPDDFVKIAALLAKYNVGLNISQRHDWVTNTLSTSTKHGLYCALPEPEVVSWSIADDGDETSSSIASSTPSSCCSSDDDDVSVYVDEVHTPSISLELPQQNTQKRAKGPVVVVSLIIQSTIISA</sequence>
<gene>
    <name evidence="1" type="ORF">BN980_GECA02s02133g</name>
</gene>
<name>A0A0J9X534_GEOCN</name>
<accession>A0A0J9X534</accession>
<dbReference type="AlphaFoldDB" id="A0A0J9X534"/>
<dbReference type="Proteomes" id="UP000242525">
    <property type="component" value="Unassembled WGS sequence"/>
</dbReference>
<organism evidence="1 2">
    <name type="scientific">Geotrichum candidum</name>
    <name type="common">Oospora lactis</name>
    <name type="synonym">Dipodascus geotrichum</name>
    <dbReference type="NCBI Taxonomy" id="1173061"/>
    <lineage>
        <taxon>Eukaryota</taxon>
        <taxon>Fungi</taxon>
        <taxon>Dikarya</taxon>
        <taxon>Ascomycota</taxon>
        <taxon>Saccharomycotina</taxon>
        <taxon>Dipodascomycetes</taxon>
        <taxon>Dipodascales</taxon>
        <taxon>Dipodascaceae</taxon>
        <taxon>Geotrichum</taxon>
    </lineage>
</organism>
<evidence type="ECO:0000313" key="1">
    <source>
        <dbReference type="EMBL" id="CDO51862.1"/>
    </source>
</evidence>
<evidence type="ECO:0000313" key="2">
    <source>
        <dbReference type="Proteomes" id="UP000242525"/>
    </source>
</evidence>
<comment type="caution">
    <text evidence="1">The sequence shown here is derived from an EMBL/GenBank/DDBJ whole genome shotgun (WGS) entry which is preliminary data.</text>
</comment>